<comment type="caution">
    <text evidence="2">The sequence shown here is derived from an EMBL/GenBank/DDBJ whole genome shotgun (WGS) entry which is preliminary data.</text>
</comment>
<feature type="domain" description="GmrSD restriction endonucleases N-terminal" evidence="1">
    <location>
        <begin position="15"/>
        <end position="91"/>
    </location>
</feature>
<dbReference type="EMBL" id="VAJM01000023">
    <property type="protein sequence ID" value="TLM87314.1"/>
    <property type="molecule type" value="Genomic_DNA"/>
</dbReference>
<dbReference type="Pfam" id="PF03235">
    <property type="entry name" value="GmrSD_N"/>
    <property type="match status" value="1"/>
</dbReference>
<keyword evidence="3" id="KW-1185">Reference proteome</keyword>
<dbReference type="PANTHER" id="PTHR35149:SF2">
    <property type="entry name" value="DUF262 DOMAIN-CONTAINING PROTEIN"/>
    <property type="match status" value="1"/>
</dbReference>
<name>A0A5R8WHH3_9BACT</name>
<protein>
    <submittedName>
        <fullName evidence="2">DUF262 domain-containing protein</fullName>
    </submittedName>
</protein>
<dbReference type="OrthoDB" id="9798761at2"/>
<organism evidence="2 3">
    <name type="scientific">Hymenobacter jeollabukensis</name>
    <dbReference type="NCBI Taxonomy" id="2025313"/>
    <lineage>
        <taxon>Bacteria</taxon>
        <taxon>Pseudomonadati</taxon>
        <taxon>Bacteroidota</taxon>
        <taxon>Cytophagia</taxon>
        <taxon>Cytophagales</taxon>
        <taxon>Hymenobacteraceae</taxon>
        <taxon>Hymenobacter</taxon>
    </lineage>
</organism>
<sequence length="93" mass="10689">MSTPAQAAENTIGLKGIVDLIDLNFLVPQYQRGYRWTKTQVIELLEDLLHFKESAPPNTFYCLQPVLVKRRGDQWEVIDGQQRLTTIYILAVV</sequence>
<evidence type="ECO:0000313" key="3">
    <source>
        <dbReference type="Proteomes" id="UP000305517"/>
    </source>
</evidence>
<gene>
    <name evidence="2" type="ORF">FDY95_25810</name>
</gene>
<dbReference type="RefSeq" id="WP_138082624.1">
    <property type="nucleotide sequence ID" value="NZ_VAJM01000023.1"/>
</dbReference>
<dbReference type="PANTHER" id="PTHR35149">
    <property type="entry name" value="SLL5132 PROTEIN"/>
    <property type="match status" value="1"/>
</dbReference>
<evidence type="ECO:0000259" key="1">
    <source>
        <dbReference type="Pfam" id="PF03235"/>
    </source>
</evidence>
<evidence type="ECO:0000313" key="2">
    <source>
        <dbReference type="EMBL" id="TLM87314.1"/>
    </source>
</evidence>
<dbReference type="AlphaFoldDB" id="A0A5R8WHH3"/>
<accession>A0A5R8WHH3</accession>
<dbReference type="Proteomes" id="UP000305517">
    <property type="component" value="Unassembled WGS sequence"/>
</dbReference>
<proteinExistence type="predicted"/>
<reference evidence="2 3" key="1">
    <citation type="submission" date="2019-05" db="EMBL/GenBank/DDBJ databases">
        <title>Hymenobacter edaphi sp. nov., isolated from abandoned arsenic-contaminated farmland soil.</title>
        <authorList>
            <person name="Nie L."/>
        </authorList>
    </citation>
    <scope>NUCLEOTIDE SEQUENCE [LARGE SCALE GENOMIC DNA]</scope>
    <source>
        <strain evidence="2 3">1-3-3-8</strain>
    </source>
</reference>
<dbReference type="InterPro" id="IPR004919">
    <property type="entry name" value="GmrSD_N"/>
</dbReference>